<dbReference type="GO" id="GO:0051301">
    <property type="term" value="P:cell division"/>
    <property type="evidence" value="ECO:0007669"/>
    <property type="project" value="UniProtKB-KW"/>
</dbReference>
<evidence type="ECO:0000256" key="17">
    <source>
        <dbReference type="SAM" id="MobiDB-lite"/>
    </source>
</evidence>
<evidence type="ECO:0000256" key="12">
    <source>
        <dbReference type="ARBA" id="ARBA00041185"/>
    </source>
</evidence>
<evidence type="ECO:0000256" key="2">
    <source>
        <dbReference type="ARBA" id="ARBA00022676"/>
    </source>
</evidence>
<evidence type="ECO:0000256" key="5">
    <source>
        <dbReference type="ARBA" id="ARBA00022960"/>
    </source>
</evidence>
<dbReference type="GO" id="GO:0015648">
    <property type="term" value="F:lipid-linked peptidoglycan transporter activity"/>
    <property type="evidence" value="ECO:0007669"/>
    <property type="project" value="TreeGrafter"/>
</dbReference>
<feature type="compositionally biased region" description="Basic and acidic residues" evidence="17">
    <location>
        <begin position="467"/>
        <end position="478"/>
    </location>
</feature>
<accession>A0A8J3PL27</accession>
<keyword evidence="7 18" id="KW-1133">Transmembrane helix</keyword>
<keyword evidence="8 18" id="KW-0472">Membrane</keyword>
<proteinExistence type="inferred from homology"/>
<feature type="transmembrane region" description="Helical" evidence="18">
    <location>
        <begin position="243"/>
        <end position="263"/>
    </location>
</feature>
<dbReference type="AlphaFoldDB" id="A0A8J3PL27"/>
<keyword evidence="3" id="KW-0808">Transferase</keyword>
<protein>
    <recommendedName>
        <fullName evidence="12">Probable peptidoglycan glycosyltransferase FtsW</fullName>
        <ecNumber evidence="14">2.4.99.28</ecNumber>
    </recommendedName>
    <alternativeName>
        <fullName evidence="13">Cell division protein FtsW</fullName>
    </alternativeName>
    <alternativeName>
        <fullName evidence="10">Cell wall polymerase</fullName>
    </alternativeName>
    <alternativeName>
        <fullName evidence="9">Peptidoglycan polymerase</fullName>
    </alternativeName>
</protein>
<evidence type="ECO:0000256" key="14">
    <source>
        <dbReference type="ARBA" id="ARBA00044770"/>
    </source>
</evidence>
<feature type="transmembrane region" description="Helical" evidence="18">
    <location>
        <begin position="399"/>
        <end position="417"/>
    </location>
</feature>
<dbReference type="PANTHER" id="PTHR30474">
    <property type="entry name" value="CELL CYCLE PROTEIN"/>
    <property type="match status" value="1"/>
</dbReference>
<evidence type="ECO:0000256" key="18">
    <source>
        <dbReference type="SAM" id="Phobius"/>
    </source>
</evidence>
<evidence type="ECO:0000256" key="4">
    <source>
        <dbReference type="ARBA" id="ARBA00022692"/>
    </source>
</evidence>
<organism evidence="19 20">
    <name type="scientific">Planosporangium flavigriseum</name>
    <dbReference type="NCBI Taxonomy" id="373681"/>
    <lineage>
        <taxon>Bacteria</taxon>
        <taxon>Bacillati</taxon>
        <taxon>Actinomycetota</taxon>
        <taxon>Actinomycetes</taxon>
        <taxon>Micromonosporales</taxon>
        <taxon>Micromonosporaceae</taxon>
        <taxon>Planosporangium</taxon>
    </lineage>
</organism>
<reference evidence="19" key="1">
    <citation type="submission" date="2021-01" db="EMBL/GenBank/DDBJ databases">
        <title>Whole genome shotgun sequence of Planosporangium flavigriseum NBRC 105377.</title>
        <authorList>
            <person name="Komaki H."/>
            <person name="Tamura T."/>
        </authorList>
    </citation>
    <scope>NUCLEOTIDE SEQUENCE</scope>
    <source>
        <strain evidence="19">NBRC 105377</strain>
    </source>
</reference>
<keyword evidence="19" id="KW-0132">Cell division</keyword>
<evidence type="ECO:0000256" key="13">
    <source>
        <dbReference type="ARBA" id="ARBA00041418"/>
    </source>
</evidence>
<dbReference type="GO" id="GO:0008360">
    <property type="term" value="P:regulation of cell shape"/>
    <property type="evidence" value="ECO:0007669"/>
    <property type="project" value="UniProtKB-KW"/>
</dbReference>
<comment type="subcellular location">
    <subcellularLocation>
        <location evidence="1">Membrane</location>
        <topology evidence="1">Multi-pass membrane protein</topology>
    </subcellularLocation>
</comment>
<feature type="transmembrane region" description="Helical" evidence="18">
    <location>
        <begin position="82"/>
        <end position="102"/>
    </location>
</feature>
<dbReference type="InterPro" id="IPR001182">
    <property type="entry name" value="FtsW/RodA"/>
</dbReference>
<feature type="transmembrane region" description="Helical" evidence="18">
    <location>
        <begin position="219"/>
        <end position="236"/>
    </location>
</feature>
<evidence type="ECO:0000313" key="19">
    <source>
        <dbReference type="EMBL" id="GIG72483.1"/>
    </source>
</evidence>
<name>A0A8J3PL27_9ACTN</name>
<evidence type="ECO:0000256" key="11">
    <source>
        <dbReference type="ARBA" id="ARBA00038053"/>
    </source>
</evidence>
<feature type="transmembrane region" description="Helical" evidence="18">
    <location>
        <begin position="114"/>
        <end position="139"/>
    </location>
</feature>
<gene>
    <name evidence="19" type="ORF">Pfl04_08870</name>
</gene>
<evidence type="ECO:0000256" key="10">
    <source>
        <dbReference type="ARBA" id="ARBA00033270"/>
    </source>
</evidence>
<comment type="function">
    <text evidence="16">Peptidoglycan polymerase that is essential for cell division.</text>
</comment>
<evidence type="ECO:0000256" key="8">
    <source>
        <dbReference type="ARBA" id="ARBA00023136"/>
    </source>
</evidence>
<dbReference type="PANTHER" id="PTHR30474:SF2">
    <property type="entry name" value="PEPTIDOGLYCAN GLYCOSYLTRANSFERASE FTSW-RELATED"/>
    <property type="match status" value="1"/>
</dbReference>
<dbReference type="Proteomes" id="UP000653674">
    <property type="component" value="Unassembled WGS sequence"/>
</dbReference>
<dbReference type="EMBL" id="BONU01000004">
    <property type="protein sequence ID" value="GIG72483.1"/>
    <property type="molecule type" value="Genomic_DNA"/>
</dbReference>
<keyword evidence="20" id="KW-1185">Reference proteome</keyword>
<keyword evidence="2" id="KW-0328">Glycosyltransferase</keyword>
<keyword evidence="4 18" id="KW-0812">Transmembrane</keyword>
<evidence type="ECO:0000313" key="20">
    <source>
        <dbReference type="Proteomes" id="UP000653674"/>
    </source>
</evidence>
<evidence type="ECO:0000256" key="1">
    <source>
        <dbReference type="ARBA" id="ARBA00004141"/>
    </source>
</evidence>
<sequence>MKTQTTVEDKDIPAAPVPTPVPTPVPAAGRLSGPLAALRGLLDRPLASYYLLLASVGLLLIFGLVMVFSATSVENFAVGQSAYASVAKQAGWAVVGLFGFWICQRLPMRTYRAICRIAIIGCIVLVVVLDTLAFLTALNTPPNAAPVPFRIGPLYARELWLYVGPLSLQPAELAKLALALWVADVLTRKGTKITSWRELFLPLFPVALSLFALVGYNDFGSMTILFVLFLGVLWAAGVRKRVFAALFALAALGMTALISLQPYRQERLTVFLDPARADRNGPAYQFFQGLYAIANGGWFGVGLGNGHLKWGRLPEAHNDFIFAVIAEELGVVGCVVLLAVFSVLAYTGLRIASRVEHPFRRLVAAGITCWLVGQAMINIGGVTGVMPITGVPLPFISDGGTALVVALAAAGILTSFARAEPDAARALHARPPRQWVQLVWAPLPPLPSGGAGRRATAPGGAGPRGDGGGRAKDRVRNR</sequence>
<feature type="transmembrane region" description="Helical" evidence="18">
    <location>
        <begin position="359"/>
        <end position="379"/>
    </location>
</feature>
<evidence type="ECO:0000256" key="16">
    <source>
        <dbReference type="ARBA" id="ARBA00049966"/>
    </source>
</evidence>
<comment type="similarity">
    <text evidence="11">Belongs to the SEDS family. FtsW subfamily.</text>
</comment>
<evidence type="ECO:0000256" key="15">
    <source>
        <dbReference type="ARBA" id="ARBA00049902"/>
    </source>
</evidence>
<feature type="transmembrane region" description="Helical" evidence="18">
    <location>
        <begin position="49"/>
        <end position="70"/>
    </location>
</feature>
<dbReference type="GO" id="GO:0005886">
    <property type="term" value="C:plasma membrane"/>
    <property type="evidence" value="ECO:0007669"/>
    <property type="project" value="TreeGrafter"/>
</dbReference>
<dbReference type="EC" id="2.4.99.28" evidence="14"/>
<dbReference type="Pfam" id="PF01098">
    <property type="entry name" value="FTSW_RODA_SPOVE"/>
    <property type="match status" value="1"/>
</dbReference>
<comment type="caution">
    <text evidence="19">The sequence shown here is derived from an EMBL/GenBank/DDBJ whole genome shotgun (WGS) entry which is preliminary data.</text>
</comment>
<keyword evidence="5" id="KW-0133">Cell shape</keyword>
<feature type="region of interest" description="Disordered" evidence="17">
    <location>
        <begin position="447"/>
        <end position="478"/>
    </location>
</feature>
<feature type="transmembrane region" description="Helical" evidence="18">
    <location>
        <begin position="320"/>
        <end position="347"/>
    </location>
</feature>
<evidence type="ECO:0000256" key="6">
    <source>
        <dbReference type="ARBA" id="ARBA00022984"/>
    </source>
</evidence>
<evidence type="ECO:0000256" key="3">
    <source>
        <dbReference type="ARBA" id="ARBA00022679"/>
    </source>
</evidence>
<dbReference type="GO" id="GO:0032153">
    <property type="term" value="C:cell division site"/>
    <property type="evidence" value="ECO:0007669"/>
    <property type="project" value="TreeGrafter"/>
</dbReference>
<keyword evidence="6" id="KW-0573">Peptidoglycan synthesis</keyword>
<evidence type="ECO:0000256" key="9">
    <source>
        <dbReference type="ARBA" id="ARBA00032370"/>
    </source>
</evidence>
<keyword evidence="19" id="KW-0131">Cell cycle</keyword>
<dbReference type="GO" id="GO:0008955">
    <property type="term" value="F:peptidoglycan glycosyltransferase activity"/>
    <property type="evidence" value="ECO:0007669"/>
    <property type="project" value="UniProtKB-EC"/>
</dbReference>
<dbReference type="GO" id="GO:0009252">
    <property type="term" value="P:peptidoglycan biosynthetic process"/>
    <property type="evidence" value="ECO:0007669"/>
    <property type="project" value="UniProtKB-KW"/>
</dbReference>
<comment type="catalytic activity">
    <reaction evidence="15">
        <text>[GlcNAc-(1-&gt;4)-Mur2Ac(oyl-L-Ala-gamma-D-Glu-L-Lys-D-Ala-D-Ala)](n)-di-trans,octa-cis-undecaprenyl diphosphate + beta-D-GlcNAc-(1-&gt;4)-Mur2Ac(oyl-L-Ala-gamma-D-Glu-L-Lys-D-Ala-D-Ala)-di-trans,octa-cis-undecaprenyl diphosphate = [GlcNAc-(1-&gt;4)-Mur2Ac(oyl-L-Ala-gamma-D-Glu-L-Lys-D-Ala-D-Ala)](n+1)-di-trans,octa-cis-undecaprenyl diphosphate + di-trans,octa-cis-undecaprenyl diphosphate + H(+)</text>
        <dbReference type="Rhea" id="RHEA:23708"/>
        <dbReference type="Rhea" id="RHEA-COMP:9602"/>
        <dbReference type="Rhea" id="RHEA-COMP:9603"/>
        <dbReference type="ChEBI" id="CHEBI:15378"/>
        <dbReference type="ChEBI" id="CHEBI:58405"/>
        <dbReference type="ChEBI" id="CHEBI:60033"/>
        <dbReference type="ChEBI" id="CHEBI:78435"/>
        <dbReference type="EC" id="2.4.99.28"/>
    </reaction>
</comment>
<evidence type="ECO:0000256" key="7">
    <source>
        <dbReference type="ARBA" id="ARBA00022989"/>
    </source>
</evidence>